<dbReference type="KEGG" id="sphh:SDAV_001197"/>
<organism evidence="1 2">
    <name type="scientific">Spiroplasma phoeniceum P40</name>
    <dbReference type="NCBI Taxonomy" id="1276259"/>
    <lineage>
        <taxon>Bacteria</taxon>
        <taxon>Bacillati</taxon>
        <taxon>Mycoplasmatota</taxon>
        <taxon>Mollicutes</taxon>
        <taxon>Entomoplasmatales</taxon>
        <taxon>Spiroplasmataceae</taxon>
        <taxon>Spiroplasma</taxon>
    </lineage>
</organism>
<proteinExistence type="predicted"/>
<dbReference type="Proteomes" id="UP000253689">
    <property type="component" value="Chromosome"/>
</dbReference>
<protein>
    <submittedName>
        <fullName evidence="1">Uncharacterized protein</fullName>
    </submittedName>
</protein>
<evidence type="ECO:0000313" key="2">
    <source>
        <dbReference type="Proteomes" id="UP000253689"/>
    </source>
</evidence>
<dbReference type="RefSeq" id="WP_114564888.1">
    <property type="nucleotide sequence ID" value="NZ_CP031088.1"/>
</dbReference>
<dbReference type="EMBL" id="CP031088">
    <property type="protein sequence ID" value="AXF96164.1"/>
    <property type="molecule type" value="Genomic_DNA"/>
</dbReference>
<sequence>MKKVNKEIKPFIKSNLEPIIIDDDYLGILNTIYELGKRLKELPNCYRGKRENTIRDFILLILSLNFKVFVISESFNRGGKTNIMLKYNNENVFIIECKFWKGEKNFLEAIDQLQGYLTWRDTKTALIIFVKENNISSIINKIRTKIIQKHKSFIKECNFLNDSCIIYDFSFKQDTEKKFKLAVLFYHLV</sequence>
<accession>A0A345DPM6</accession>
<gene>
    <name evidence="1" type="ORF">SDAV_001197</name>
</gene>
<reference evidence="2" key="1">
    <citation type="submission" date="2018-07" db="EMBL/GenBank/DDBJ databases">
        <title>Complete Genome Sequence of Spiroplasma phoeniceum.</title>
        <authorList>
            <person name="Davis R.E."/>
            <person name="Shao J.Y."/>
            <person name="Zhao Y."/>
            <person name="Silver A."/>
            <person name="Stump z."/>
            <person name="Gasparich G."/>
        </authorList>
    </citation>
    <scope>NUCLEOTIDE SEQUENCE [LARGE SCALE GENOMIC DNA]</scope>
    <source>
        <strain evidence="2">P40</strain>
    </source>
</reference>
<dbReference type="AlphaFoldDB" id="A0A345DPM6"/>
<keyword evidence="2" id="KW-1185">Reference proteome</keyword>
<name>A0A345DPM6_9MOLU</name>
<evidence type="ECO:0000313" key="1">
    <source>
        <dbReference type="EMBL" id="AXF96164.1"/>
    </source>
</evidence>